<keyword evidence="9" id="KW-0808">Transferase</keyword>
<sequence>MAEAGERLGWVDVAKGISIILVVMMHSAYGVGAETGDIGFLHHVIAWAAPFRMPEFFLISGLFLAQVIGRDWLRYADRRVVHYFYFYVLWAIIHIVFKEAIVDRDPALAANYLAWAVIQPYGVLWFIYMLGVFSLVAKVIFTARIPHWAALLVAALLQIAPIATGWRIIDEFCAYFVFFYAGYALAPFVFSLVSRAVARPLLALAGLALWAVLNGILVFSGGAELAPDHFIMGIAGLPVLHLVLALIGSIALCIGAGLLAPLRSMAWLGWLGAHSIVVYLAFALPMGAIRLVLLRLEIINDTGLLSLVVLVGSIVLPLMLYWAIERTGWGRFLFERPAWAHLPGAPGSLRPTPALRTPAQ</sequence>
<evidence type="ECO:0000256" key="3">
    <source>
        <dbReference type="ARBA" id="ARBA00022475"/>
    </source>
</evidence>
<dbReference type="InterPro" id="IPR002656">
    <property type="entry name" value="Acyl_transf_3_dom"/>
</dbReference>
<dbReference type="GO" id="GO:0009246">
    <property type="term" value="P:enterobacterial common antigen biosynthetic process"/>
    <property type="evidence" value="ECO:0007669"/>
    <property type="project" value="TreeGrafter"/>
</dbReference>
<dbReference type="AlphaFoldDB" id="A0A433XG38"/>
<keyword evidence="6 7" id="KW-0472">Membrane</keyword>
<accession>A0A433XG38</accession>
<name>A0A433XG38_9HYPH</name>
<gene>
    <name evidence="9" type="ORF">EMQ25_08155</name>
</gene>
<organism evidence="9 10">
    <name type="scientific">Arsenicitalea aurantiaca</name>
    <dbReference type="NCBI Taxonomy" id="1783274"/>
    <lineage>
        <taxon>Bacteria</taxon>
        <taxon>Pseudomonadati</taxon>
        <taxon>Pseudomonadota</taxon>
        <taxon>Alphaproteobacteria</taxon>
        <taxon>Hyphomicrobiales</taxon>
        <taxon>Devosiaceae</taxon>
        <taxon>Arsenicitalea</taxon>
    </lineage>
</organism>
<comment type="caution">
    <text evidence="9">The sequence shown here is derived from an EMBL/GenBank/DDBJ whole genome shotgun (WGS) entry which is preliminary data.</text>
</comment>
<evidence type="ECO:0000256" key="2">
    <source>
        <dbReference type="ARBA" id="ARBA00007400"/>
    </source>
</evidence>
<comment type="subcellular location">
    <subcellularLocation>
        <location evidence="1">Cell membrane</location>
        <topology evidence="1">Multi-pass membrane protein</topology>
    </subcellularLocation>
</comment>
<feature type="transmembrane region" description="Helical" evidence="7">
    <location>
        <begin position="304"/>
        <end position="324"/>
    </location>
</feature>
<dbReference type="GO" id="GO:0005886">
    <property type="term" value="C:plasma membrane"/>
    <property type="evidence" value="ECO:0007669"/>
    <property type="project" value="UniProtKB-SubCell"/>
</dbReference>
<protein>
    <submittedName>
        <fullName evidence="9">Acyltransferase</fullName>
    </submittedName>
</protein>
<dbReference type="PANTHER" id="PTHR40074">
    <property type="entry name" value="O-ACETYLTRANSFERASE WECH"/>
    <property type="match status" value="1"/>
</dbReference>
<keyword evidence="3" id="KW-1003">Cell membrane</keyword>
<comment type="similarity">
    <text evidence="2">Belongs to the acyltransferase 3 family.</text>
</comment>
<keyword evidence="9" id="KW-0012">Acyltransferase</keyword>
<dbReference type="RefSeq" id="WP_127188042.1">
    <property type="nucleotide sequence ID" value="NZ_RZNJ01000002.1"/>
</dbReference>
<feature type="transmembrane region" description="Helical" evidence="7">
    <location>
        <begin position="148"/>
        <end position="169"/>
    </location>
</feature>
<evidence type="ECO:0000313" key="10">
    <source>
        <dbReference type="Proteomes" id="UP000281547"/>
    </source>
</evidence>
<evidence type="ECO:0000256" key="4">
    <source>
        <dbReference type="ARBA" id="ARBA00022692"/>
    </source>
</evidence>
<feature type="transmembrane region" description="Helical" evidence="7">
    <location>
        <begin position="112"/>
        <end position="136"/>
    </location>
</feature>
<evidence type="ECO:0000313" key="9">
    <source>
        <dbReference type="EMBL" id="RUT33087.1"/>
    </source>
</evidence>
<feature type="transmembrane region" description="Helical" evidence="7">
    <location>
        <begin position="267"/>
        <end position="292"/>
    </location>
</feature>
<dbReference type="Proteomes" id="UP000281547">
    <property type="component" value="Unassembled WGS sequence"/>
</dbReference>
<evidence type="ECO:0000256" key="6">
    <source>
        <dbReference type="ARBA" id="ARBA00023136"/>
    </source>
</evidence>
<dbReference type="OrthoDB" id="9814956at2"/>
<feature type="transmembrane region" description="Helical" evidence="7">
    <location>
        <begin position="44"/>
        <end position="68"/>
    </location>
</feature>
<dbReference type="PANTHER" id="PTHR40074:SF4">
    <property type="entry name" value="INNER MEMBRANE PROTEIN YCFT"/>
    <property type="match status" value="1"/>
</dbReference>
<dbReference type="EMBL" id="RZNJ01000002">
    <property type="protein sequence ID" value="RUT33087.1"/>
    <property type="molecule type" value="Genomic_DNA"/>
</dbReference>
<evidence type="ECO:0000256" key="1">
    <source>
        <dbReference type="ARBA" id="ARBA00004651"/>
    </source>
</evidence>
<reference evidence="9 10" key="1">
    <citation type="journal article" date="2016" name="Int. J. Syst. Evol. Microbiol.">
        <title>Arsenicitalea aurantiaca gen. nov., sp. nov., a new member of the family Hyphomicrobiaceae, isolated from high-arsenic sediment.</title>
        <authorList>
            <person name="Mu Y."/>
            <person name="Zhou L."/>
            <person name="Zeng X.C."/>
            <person name="Liu L."/>
            <person name="Pan Y."/>
            <person name="Chen X."/>
            <person name="Wang J."/>
            <person name="Li S."/>
            <person name="Li W.J."/>
            <person name="Wang Y."/>
        </authorList>
    </citation>
    <scope>NUCLEOTIDE SEQUENCE [LARGE SCALE GENOMIC DNA]</scope>
    <source>
        <strain evidence="9 10">42-50</strain>
    </source>
</reference>
<evidence type="ECO:0000256" key="7">
    <source>
        <dbReference type="SAM" id="Phobius"/>
    </source>
</evidence>
<dbReference type="GO" id="GO:0016413">
    <property type="term" value="F:O-acetyltransferase activity"/>
    <property type="evidence" value="ECO:0007669"/>
    <property type="project" value="TreeGrafter"/>
</dbReference>
<proteinExistence type="inferred from homology"/>
<keyword evidence="5 7" id="KW-1133">Transmembrane helix</keyword>
<feature type="domain" description="Acyltransferase 3" evidence="8">
    <location>
        <begin position="9"/>
        <end position="322"/>
    </location>
</feature>
<evidence type="ECO:0000259" key="8">
    <source>
        <dbReference type="Pfam" id="PF01757"/>
    </source>
</evidence>
<keyword evidence="4 7" id="KW-0812">Transmembrane</keyword>
<feature type="transmembrane region" description="Helical" evidence="7">
    <location>
        <begin position="239"/>
        <end position="260"/>
    </location>
</feature>
<feature type="transmembrane region" description="Helical" evidence="7">
    <location>
        <begin position="80"/>
        <end position="97"/>
    </location>
</feature>
<evidence type="ECO:0000256" key="5">
    <source>
        <dbReference type="ARBA" id="ARBA00022989"/>
    </source>
</evidence>
<feature type="transmembrane region" description="Helical" evidence="7">
    <location>
        <begin position="12"/>
        <end position="32"/>
    </location>
</feature>
<feature type="transmembrane region" description="Helical" evidence="7">
    <location>
        <begin position="175"/>
        <end position="194"/>
    </location>
</feature>
<feature type="transmembrane region" description="Helical" evidence="7">
    <location>
        <begin position="201"/>
        <end position="219"/>
    </location>
</feature>
<dbReference type="Pfam" id="PF01757">
    <property type="entry name" value="Acyl_transf_3"/>
    <property type="match status" value="1"/>
</dbReference>
<keyword evidence="10" id="KW-1185">Reference proteome</keyword>